<protein>
    <recommendedName>
        <fullName evidence="1">KAP NTPase domain-containing protein</fullName>
    </recommendedName>
</protein>
<dbReference type="InterPro" id="IPR052754">
    <property type="entry name" value="NTPase_KAP_P-loop"/>
</dbReference>
<feature type="domain" description="KAP NTPase" evidence="1">
    <location>
        <begin position="18"/>
        <end position="301"/>
    </location>
</feature>
<organism evidence="2 3">
    <name type="scientific">Tenacibaculum finnmarkense genomovar ulcerans</name>
    <dbReference type="NCBI Taxonomy" id="2781388"/>
    <lineage>
        <taxon>Bacteria</taxon>
        <taxon>Pseudomonadati</taxon>
        <taxon>Bacteroidota</taxon>
        <taxon>Flavobacteriia</taxon>
        <taxon>Flavobacteriales</taxon>
        <taxon>Flavobacteriaceae</taxon>
        <taxon>Tenacibaculum</taxon>
        <taxon>Tenacibaculum finnmarkense</taxon>
    </lineage>
</organism>
<dbReference type="RefSeq" id="WP_172505361.1">
    <property type="nucleotide sequence ID" value="NZ_OENE01000015.1"/>
</dbReference>
<name>A0A2I2M9W1_9FLAO</name>
<dbReference type="AlphaFoldDB" id="A0A2I2M9W1"/>
<dbReference type="PANTHER" id="PTHR22674:SF6">
    <property type="entry name" value="NTPASE KAP FAMILY P-LOOP DOMAIN-CONTAINING PROTEIN 1"/>
    <property type="match status" value="1"/>
</dbReference>
<proteinExistence type="predicted"/>
<dbReference type="Proteomes" id="UP000490060">
    <property type="component" value="Unassembled WGS sequence"/>
</dbReference>
<accession>A0A2I2M9W1</accession>
<dbReference type="InterPro" id="IPR027417">
    <property type="entry name" value="P-loop_NTPase"/>
</dbReference>
<dbReference type="InterPro" id="IPR011646">
    <property type="entry name" value="KAP_P-loop"/>
</dbReference>
<dbReference type="Gene3D" id="3.40.50.300">
    <property type="entry name" value="P-loop containing nucleotide triphosphate hydrolases"/>
    <property type="match status" value="1"/>
</dbReference>
<dbReference type="PANTHER" id="PTHR22674">
    <property type="entry name" value="NTPASE, KAP FAMILY P-LOOP DOMAIN-CONTAINING 1"/>
    <property type="match status" value="1"/>
</dbReference>
<evidence type="ECO:0000313" key="2">
    <source>
        <dbReference type="EMBL" id="SOU88840.1"/>
    </source>
</evidence>
<evidence type="ECO:0000313" key="3">
    <source>
        <dbReference type="Proteomes" id="UP000490060"/>
    </source>
</evidence>
<dbReference type="EMBL" id="OENE01000015">
    <property type="protein sequence ID" value="SOU88840.1"/>
    <property type="molecule type" value="Genomic_DNA"/>
</dbReference>
<evidence type="ECO:0000259" key="1">
    <source>
        <dbReference type="Pfam" id="PF07693"/>
    </source>
</evidence>
<sequence>MISNSPISKNNGIDLFNFKHYAKKVQKIIQNNSNNSEPLTIGIYGKWGEGKTSFLNLINDEIDIWKDKEKGQKGILKYHFNPWRYSTEEEMLFDFFDGLSKIMFVEQETELQKISKKITEYYNYIEKIKLKGKVGFFLKILNFFAEISKKDKVTLDKIIKSINDKLKGLSYKIVVFIDDIDRLDKDEIYTILKLIKLNANFDNFVYIVALDENHVAKAIGQRYGETSDDGKLFLEKIINIPIHLPKIESADFKQFFDLKLKEVIDNLGFSNRKEEINEIRNEFKFHYFKNAREIIRVLNSFFVGAFAIGEEVNLKDLFWIEYLKVTDNESYCVIKNKSFRNWDLMKNYTIFDFFRDSSTLSTNVELPKGSSSTIIFMLFPEKDNNNRYLDKKEQYITKINKTLRINSINHFDKYFSYHTVRKISEIKKKLIIQNIKDENEILLKQNLLEVKGDVNLKIYLFYDLLESLIKEEKSNQEFFYNFFFLNLEMIPEKDKDVFEETYRLRLIGLISEAIDKASLDINLPIDILNIDELFKLMLTKKSNLKNRIEKDILKRIKNELNIQQVSLIDYSYLSNYNKITVMFIFKEHDEEVYKKDIFNNLKNIEDIKNMISIFKYNNKGIEVFNIVSYKQIESLIIKEVIYQKIEEFNPDLIKKIGSTYVLSSKDKSSDLENVEQFIYWYKKDKNLIN</sequence>
<dbReference type="Pfam" id="PF07693">
    <property type="entry name" value="KAP_NTPase"/>
    <property type="match status" value="1"/>
</dbReference>
<reference evidence="2 3" key="1">
    <citation type="submission" date="2017-11" db="EMBL/GenBank/DDBJ databases">
        <authorList>
            <person name="Duchaud E."/>
        </authorList>
    </citation>
    <scope>NUCLEOTIDE SEQUENCE [LARGE SCALE GENOMIC DNA]</scope>
    <source>
        <strain evidence="2 3">TNO010</strain>
    </source>
</reference>
<dbReference type="SUPFAM" id="SSF52540">
    <property type="entry name" value="P-loop containing nucleoside triphosphate hydrolases"/>
    <property type="match status" value="1"/>
</dbReference>
<gene>
    <name evidence="2" type="ORF">TNO010_220283</name>
</gene>